<name>A0AAD9J7B2_RIDPI</name>
<evidence type="ECO:0000313" key="2">
    <source>
        <dbReference type="Proteomes" id="UP001209878"/>
    </source>
</evidence>
<dbReference type="Proteomes" id="UP001209878">
    <property type="component" value="Unassembled WGS sequence"/>
</dbReference>
<keyword evidence="2" id="KW-1185">Reference proteome</keyword>
<organism evidence="1 2">
    <name type="scientific">Ridgeia piscesae</name>
    <name type="common">Tubeworm</name>
    <dbReference type="NCBI Taxonomy" id="27915"/>
    <lineage>
        <taxon>Eukaryota</taxon>
        <taxon>Metazoa</taxon>
        <taxon>Spiralia</taxon>
        <taxon>Lophotrochozoa</taxon>
        <taxon>Annelida</taxon>
        <taxon>Polychaeta</taxon>
        <taxon>Sedentaria</taxon>
        <taxon>Canalipalpata</taxon>
        <taxon>Sabellida</taxon>
        <taxon>Siboglinidae</taxon>
        <taxon>Ridgeia</taxon>
    </lineage>
</organism>
<sequence>MVSESNTNMRHLQMIKYITITTLQNQGGIFKRVSNSNM</sequence>
<dbReference type="EMBL" id="JAODUO010003362">
    <property type="protein sequence ID" value="KAK2147783.1"/>
    <property type="molecule type" value="Genomic_DNA"/>
</dbReference>
<evidence type="ECO:0000313" key="1">
    <source>
        <dbReference type="EMBL" id="KAK2147783.1"/>
    </source>
</evidence>
<protein>
    <submittedName>
        <fullName evidence="1">Uncharacterized protein</fullName>
    </submittedName>
</protein>
<dbReference type="AlphaFoldDB" id="A0AAD9J7B2"/>
<comment type="caution">
    <text evidence="1">The sequence shown here is derived from an EMBL/GenBank/DDBJ whole genome shotgun (WGS) entry which is preliminary data.</text>
</comment>
<gene>
    <name evidence="1" type="ORF">NP493_3373g00002</name>
</gene>
<proteinExistence type="predicted"/>
<reference evidence="1" key="1">
    <citation type="journal article" date="2023" name="Mol. Biol. Evol.">
        <title>Third-Generation Sequencing Reveals the Adaptive Role of the Epigenome in Three Deep-Sea Polychaetes.</title>
        <authorList>
            <person name="Perez M."/>
            <person name="Aroh O."/>
            <person name="Sun Y."/>
            <person name="Lan Y."/>
            <person name="Juniper S.K."/>
            <person name="Young C.R."/>
            <person name="Angers B."/>
            <person name="Qian P.Y."/>
        </authorList>
    </citation>
    <scope>NUCLEOTIDE SEQUENCE</scope>
    <source>
        <strain evidence="1">R07B-5</strain>
    </source>
</reference>
<accession>A0AAD9J7B2</accession>